<gene>
    <name evidence="1" type="ORF">CK820_G0025193</name>
</gene>
<reference evidence="1 2" key="1">
    <citation type="submission" date="2017-12" db="EMBL/GenBank/DDBJ databases">
        <title>High-resolution comparative analysis of great ape genomes.</title>
        <authorList>
            <person name="Pollen A."/>
            <person name="Hastie A."/>
            <person name="Hormozdiari F."/>
            <person name="Dougherty M."/>
            <person name="Liu R."/>
            <person name="Chaisson M."/>
            <person name="Hoppe E."/>
            <person name="Hill C."/>
            <person name="Pang A."/>
            <person name="Hillier L."/>
            <person name="Baker C."/>
            <person name="Armstrong J."/>
            <person name="Shendure J."/>
            <person name="Paten B."/>
            <person name="Wilson R."/>
            <person name="Chao H."/>
            <person name="Schneider V."/>
            <person name="Ventura M."/>
            <person name="Kronenberg Z."/>
            <person name="Murali S."/>
            <person name="Gordon D."/>
            <person name="Cantsilieris S."/>
            <person name="Munson K."/>
            <person name="Nelson B."/>
            <person name="Raja A."/>
            <person name="Underwood J."/>
            <person name="Diekhans M."/>
            <person name="Fiddes I."/>
            <person name="Haussler D."/>
            <person name="Eichler E."/>
        </authorList>
    </citation>
    <scope>NUCLEOTIDE SEQUENCE [LARGE SCALE GENOMIC DNA]</scope>
    <source>
        <strain evidence="1">Yerkes chimp pedigree #C0471</strain>
    </source>
</reference>
<evidence type="ECO:0000313" key="1">
    <source>
        <dbReference type="EMBL" id="PNI53097.1"/>
    </source>
</evidence>
<evidence type="ECO:0000313" key="2">
    <source>
        <dbReference type="Proteomes" id="UP000236370"/>
    </source>
</evidence>
<accession>A0A2J8M0Q4</accession>
<organism evidence="1 2">
    <name type="scientific">Pan troglodytes</name>
    <name type="common">Chimpanzee</name>
    <dbReference type="NCBI Taxonomy" id="9598"/>
    <lineage>
        <taxon>Eukaryota</taxon>
        <taxon>Metazoa</taxon>
        <taxon>Chordata</taxon>
        <taxon>Craniata</taxon>
        <taxon>Vertebrata</taxon>
        <taxon>Euteleostomi</taxon>
        <taxon>Mammalia</taxon>
        <taxon>Eutheria</taxon>
        <taxon>Euarchontoglires</taxon>
        <taxon>Primates</taxon>
        <taxon>Haplorrhini</taxon>
        <taxon>Catarrhini</taxon>
        <taxon>Hominidae</taxon>
        <taxon>Pan</taxon>
    </lineage>
</organism>
<comment type="caution">
    <text evidence="1">The sequence shown here is derived from an EMBL/GenBank/DDBJ whole genome shotgun (WGS) entry which is preliminary data.</text>
</comment>
<sequence length="85" mass="9114">MSLRVSQSVLIRRMESSFPYSNGLTLLLTDAGLELLGSSSLLASASQSAGITDVSYRSQLPLFLINGINVFLNGGRGNICQLYLC</sequence>
<proteinExistence type="predicted"/>
<protein>
    <submittedName>
        <fullName evidence="1">SSUH2 isoform 8</fullName>
    </submittedName>
</protein>
<name>A0A2J8M0Q4_PANTR</name>
<dbReference type="EMBL" id="NBAG03000274">
    <property type="protein sequence ID" value="PNI53097.1"/>
    <property type="molecule type" value="Genomic_DNA"/>
</dbReference>
<dbReference type="AlphaFoldDB" id="A0A2J8M0Q4"/>
<dbReference type="PRINTS" id="PR02045">
    <property type="entry name" value="F138DOMAIN"/>
</dbReference>
<dbReference type="Proteomes" id="UP000236370">
    <property type="component" value="Unassembled WGS sequence"/>
</dbReference>